<gene>
    <name evidence="5" type="ORF">FPE_LOCUS28778</name>
</gene>
<comment type="similarity">
    <text evidence="1">Belongs to the 'GDSL' lipolytic enzyme family.</text>
</comment>
<evidence type="ECO:0000256" key="2">
    <source>
        <dbReference type="ARBA" id="ARBA00022801"/>
    </source>
</evidence>
<accession>A0AAD2E9L6</accession>
<dbReference type="PANTHER" id="PTHR45648">
    <property type="entry name" value="GDSL LIPASE/ACYLHYDROLASE FAMILY PROTEIN (AFU_ORTHOLOGUE AFUA_4G14700)"/>
    <property type="match status" value="1"/>
</dbReference>
<keyword evidence="4" id="KW-0732">Signal</keyword>
<dbReference type="Gene3D" id="3.40.50.1110">
    <property type="entry name" value="SGNH hydrolase"/>
    <property type="match status" value="1"/>
</dbReference>
<name>A0AAD2E9L6_9LAMI</name>
<keyword evidence="3" id="KW-0443">Lipid metabolism</keyword>
<proteinExistence type="inferred from homology"/>
<protein>
    <recommendedName>
        <fullName evidence="7">GDSL esterase/lipase</fullName>
    </recommendedName>
</protein>
<dbReference type="InterPro" id="IPR036514">
    <property type="entry name" value="SGNH_hydro_sf"/>
</dbReference>
<dbReference type="InterPro" id="IPR001087">
    <property type="entry name" value="GDSL"/>
</dbReference>
<dbReference type="PANTHER" id="PTHR45648:SF7">
    <property type="entry name" value="OS12G0126100 PROTEIN"/>
    <property type="match status" value="1"/>
</dbReference>
<feature type="signal peptide" evidence="4">
    <location>
        <begin position="1"/>
        <end position="23"/>
    </location>
</feature>
<organism evidence="5 6">
    <name type="scientific">Fraxinus pennsylvanica</name>
    <dbReference type="NCBI Taxonomy" id="56036"/>
    <lineage>
        <taxon>Eukaryota</taxon>
        <taxon>Viridiplantae</taxon>
        <taxon>Streptophyta</taxon>
        <taxon>Embryophyta</taxon>
        <taxon>Tracheophyta</taxon>
        <taxon>Spermatophyta</taxon>
        <taxon>Magnoliopsida</taxon>
        <taxon>eudicotyledons</taxon>
        <taxon>Gunneridae</taxon>
        <taxon>Pentapetalae</taxon>
        <taxon>asterids</taxon>
        <taxon>lamiids</taxon>
        <taxon>Lamiales</taxon>
        <taxon>Oleaceae</taxon>
        <taxon>Oleeae</taxon>
        <taxon>Fraxinus</taxon>
    </lineage>
</organism>
<dbReference type="Pfam" id="PF00657">
    <property type="entry name" value="Lipase_GDSL"/>
    <property type="match status" value="1"/>
</dbReference>
<dbReference type="GO" id="GO:0016042">
    <property type="term" value="P:lipid catabolic process"/>
    <property type="evidence" value="ECO:0007669"/>
    <property type="project" value="UniProtKB-KW"/>
</dbReference>
<feature type="chain" id="PRO_5042042856" description="GDSL esterase/lipase" evidence="4">
    <location>
        <begin position="24"/>
        <end position="360"/>
    </location>
</feature>
<evidence type="ECO:0000256" key="3">
    <source>
        <dbReference type="ARBA" id="ARBA00022963"/>
    </source>
</evidence>
<evidence type="ECO:0000256" key="1">
    <source>
        <dbReference type="ARBA" id="ARBA00008668"/>
    </source>
</evidence>
<reference evidence="5" key="1">
    <citation type="submission" date="2023-05" db="EMBL/GenBank/DDBJ databases">
        <authorList>
            <person name="Huff M."/>
        </authorList>
    </citation>
    <scope>NUCLEOTIDE SEQUENCE</scope>
</reference>
<evidence type="ECO:0000256" key="4">
    <source>
        <dbReference type="SAM" id="SignalP"/>
    </source>
</evidence>
<keyword evidence="2" id="KW-0378">Hydrolase</keyword>
<evidence type="ECO:0000313" key="5">
    <source>
        <dbReference type="EMBL" id="CAI9781348.1"/>
    </source>
</evidence>
<sequence length="360" mass="40139">MANRGLVHALCFVIFFVISVKHGALELRFSNQSSVKAMYVLGDSSVDCGGNTPFYNLIHHSLSLYPCNGSDSSLVPHLLAKKMNLSYAIPFYSQNGTIHDLLTGVNFGAAHATILYEGSRGYQSLNQQLRQTFETIQLLQLWLGQEVATEFIESSLFYLSIGKDDFIDYFLNNSSRINPRFSGQNFTHILVNQMTNAIRNLYANNVRKIVCAGILPLGCAPRMLSMSNDRRRCASEVNRLVLEYNTRLEEKIVALNAELSEAHIIFCDVYRAILEFVNNPQNYGVKDVHNACCGLGRYHEMTGCLSTDMACNQSSTYVWWDLYNPTPAVNSLLANSAWSGDPLAATCRPITVQELVSSSV</sequence>
<dbReference type="GO" id="GO:0016788">
    <property type="term" value="F:hydrolase activity, acting on ester bonds"/>
    <property type="evidence" value="ECO:0007669"/>
    <property type="project" value="InterPro"/>
</dbReference>
<dbReference type="EMBL" id="OU503053">
    <property type="protein sequence ID" value="CAI9781348.1"/>
    <property type="molecule type" value="Genomic_DNA"/>
</dbReference>
<evidence type="ECO:0008006" key="7">
    <source>
        <dbReference type="Google" id="ProtNLM"/>
    </source>
</evidence>
<keyword evidence="6" id="KW-1185">Reference proteome</keyword>
<dbReference type="Proteomes" id="UP000834106">
    <property type="component" value="Chromosome 18"/>
</dbReference>
<dbReference type="AlphaFoldDB" id="A0AAD2E9L6"/>
<keyword evidence="3" id="KW-0442">Lipid degradation</keyword>
<dbReference type="InterPro" id="IPR051058">
    <property type="entry name" value="GDSL_Est/Lipase"/>
</dbReference>
<evidence type="ECO:0000313" key="6">
    <source>
        <dbReference type="Proteomes" id="UP000834106"/>
    </source>
</evidence>